<feature type="repeat" description="PPR" evidence="14">
    <location>
        <begin position="242"/>
        <end position="276"/>
    </location>
</feature>
<dbReference type="SUPFAM" id="SSF52540">
    <property type="entry name" value="P-loop containing nucleoside triphosphate hydrolases"/>
    <property type="match status" value="2"/>
</dbReference>
<evidence type="ECO:0000313" key="15">
    <source>
        <dbReference type="EMBL" id="KAF4379197.1"/>
    </source>
</evidence>
<evidence type="ECO:0000256" key="11">
    <source>
        <dbReference type="ARBA" id="ARBA00025704"/>
    </source>
</evidence>
<evidence type="ECO:0000256" key="14">
    <source>
        <dbReference type="PROSITE-ProRule" id="PRU00708"/>
    </source>
</evidence>
<keyword evidence="7" id="KW-0547">Nucleotide-binding</keyword>
<evidence type="ECO:0000256" key="10">
    <source>
        <dbReference type="ARBA" id="ARBA00022840"/>
    </source>
</evidence>
<dbReference type="Pfam" id="PF00265">
    <property type="entry name" value="TK"/>
    <property type="match status" value="2"/>
</dbReference>
<dbReference type="GO" id="GO:0046872">
    <property type="term" value="F:metal ion binding"/>
    <property type="evidence" value="ECO:0007669"/>
    <property type="project" value="UniProtKB-KW"/>
</dbReference>
<dbReference type="InterPro" id="IPR027417">
    <property type="entry name" value="P-loop_NTPase"/>
</dbReference>
<evidence type="ECO:0000256" key="1">
    <source>
        <dbReference type="ARBA" id="ARBA00007587"/>
    </source>
</evidence>
<comment type="caution">
    <text evidence="15">The sequence shown here is derived from an EMBL/GenBank/DDBJ whole genome shotgun (WGS) entry which is preliminary data.</text>
</comment>
<dbReference type="GO" id="GO:0004797">
    <property type="term" value="F:thymidine kinase activity"/>
    <property type="evidence" value="ECO:0007669"/>
    <property type="project" value="UniProtKB-EC"/>
</dbReference>
<keyword evidence="16" id="KW-1185">Reference proteome</keyword>
<dbReference type="PANTHER" id="PTHR47926">
    <property type="entry name" value="PENTATRICOPEPTIDE REPEAT-CONTAINING PROTEIN"/>
    <property type="match status" value="1"/>
</dbReference>
<comment type="pathway">
    <text evidence="11">Purine metabolism.</text>
</comment>
<dbReference type="GO" id="GO:0042802">
    <property type="term" value="F:identical protein binding"/>
    <property type="evidence" value="ECO:0007669"/>
    <property type="project" value="UniProtKB-ARBA"/>
</dbReference>
<dbReference type="InterPro" id="IPR046848">
    <property type="entry name" value="E_motif"/>
</dbReference>
<accession>A0A7J6G8K9</accession>
<comment type="pathway">
    <text evidence="13">Pyrimidine metabolism.</text>
</comment>
<evidence type="ECO:0000256" key="5">
    <source>
        <dbReference type="ARBA" id="ARBA00022723"/>
    </source>
</evidence>
<dbReference type="EC" id="2.7.1.21" evidence="2"/>
<dbReference type="InterPro" id="IPR046960">
    <property type="entry name" value="PPR_At4g14850-like_plant"/>
</dbReference>
<evidence type="ECO:0000256" key="4">
    <source>
        <dbReference type="ARBA" id="ARBA00022679"/>
    </source>
</evidence>
<evidence type="ECO:0000256" key="9">
    <source>
        <dbReference type="ARBA" id="ARBA00022833"/>
    </source>
</evidence>
<keyword evidence="3" id="KW-0237">DNA synthesis</keyword>
<dbReference type="GO" id="GO:0006950">
    <property type="term" value="P:response to stress"/>
    <property type="evidence" value="ECO:0007669"/>
    <property type="project" value="UniProtKB-ARBA"/>
</dbReference>
<evidence type="ECO:0000313" key="16">
    <source>
        <dbReference type="Proteomes" id="UP000583929"/>
    </source>
</evidence>
<dbReference type="GO" id="GO:0003723">
    <property type="term" value="F:RNA binding"/>
    <property type="evidence" value="ECO:0007669"/>
    <property type="project" value="InterPro"/>
</dbReference>
<dbReference type="InterPro" id="IPR001267">
    <property type="entry name" value="Thymidine_kinase"/>
</dbReference>
<evidence type="ECO:0000256" key="3">
    <source>
        <dbReference type="ARBA" id="ARBA00022634"/>
    </source>
</evidence>
<keyword evidence="9" id="KW-0862">Zinc</keyword>
<dbReference type="Pfam" id="PF01535">
    <property type="entry name" value="PPR"/>
    <property type="match status" value="1"/>
</dbReference>
<evidence type="ECO:0000256" key="12">
    <source>
        <dbReference type="ARBA" id="ARBA00048254"/>
    </source>
</evidence>
<name>A0A7J6G8K9_CANSA</name>
<evidence type="ECO:0000256" key="7">
    <source>
        <dbReference type="ARBA" id="ARBA00022741"/>
    </source>
</evidence>
<dbReference type="InterPro" id="IPR020633">
    <property type="entry name" value="Thymidine_kinase_CS"/>
</dbReference>
<keyword evidence="10" id="KW-0067">ATP-binding</keyword>
<sequence length="636" mass="70956">MKAISRMKSLVSQTPFPCSQLSQKTHLALFSLATKSNQHNPTTTFLQKSNLLHLKPISCFPKTPCSLVQIQNRGLQMERESRTLRSGEVHVIVGPMFAGKTTTLLRRIQSEKSNGRDTSENKDSGGLRTAHILFDKLLEKNLVSWNAIIAGYFQKGLTEMGLNLYYKMRQSGFIPDQYTFASVFRAFASLAALEHGKQAHGLLIKCNSMDNVIVNSALLDMYVKGSSLSDAHLVFDTSINKNVITWTSLISGYGLHGRVNKVLELFHRMKAEGVRPNYVTFLSVLCACSHGGLIDEGWEHFSSMKHYGIQPREQHYSAMVDLLGRAGRLKEAYEFILSSPFKEHSVIWGALLGACRVHGDMNLLKLAEKKYSELEPENAGKYEVLANAYATFGLWESVAKVRAAMKESGMIKEPAYSKIEVQREIHFFHKGDKTHLHSEEIYEMIEAITCILKDVGYIPEYNDGSVAIIKSNKDTRYGLDSIVTHDGVKLPCWALADLLSFRQNFGAEAYEELDVIGIDEAQFFGDLYDFCREAADLDGKTIIVSGLDGDYLRRSFGSVLDIIPLADSITKLSARCELCGKPALFTLRKTQEKQTELIGGADVYMPVCRHHYVSGQVVIEAARVAIESHVHCGSIA</sequence>
<keyword evidence="4" id="KW-0808">Transferase</keyword>
<dbReference type="Gene3D" id="1.25.40.10">
    <property type="entry name" value="Tetratricopeptide repeat domain"/>
    <property type="match status" value="2"/>
</dbReference>
<comment type="similarity">
    <text evidence="1">Belongs to the thymidine kinase family.</text>
</comment>
<dbReference type="Proteomes" id="UP000583929">
    <property type="component" value="Unassembled WGS sequence"/>
</dbReference>
<evidence type="ECO:0000256" key="6">
    <source>
        <dbReference type="ARBA" id="ARBA00022737"/>
    </source>
</evidence>
<dbReference type="PROSITE" id="PS51375">
    <property type="entry name" value="PPR"/>
    <property type="match status" value="3"/>
</dbReference>
<dbReference type="AlphaFoldDB" id="A0A7J6G8K9"/>
<keyword evidence="8" id="KW-0418">Kinase</keyword>
<gene>
    <name evidence="15" type="ORF">G4B88_010591</name>
</gene>
<organism evidence="15 16">
    <name type="scientific">Cannabis sativa</name>
    <name type="common">Hemp</name>
    <name type="synonym">Marijuana</name>
    <dbReference type="NCBI Taxonomy" id="3483"/>
    <lineage>
        <taxon>Eukaryota</taxon>
        <taxon>Viridiplantae</taxon>
        <taxon>Streptophyta</taxon>
        <taxon>Embryophyta</taxon>
        <taxon>Tracheophyta</taxon>
        <taxon>Spermatophyta</taxon>
        <taxon>Magnoliopsida</taxon>
        <taxon>eudicotyledons</taxon>
        <taxon>Gunneridae</taxon>
        <taxon>Pentapetalae</taxon>
        <taxon>rosids</taxon>
        <taxon>fabids</taxon>
        <taxon>Rosales</taxon>
        <taxon>Cannabaceae</taxon>
        <taxon>Cannabis</taxon>
    </lineage>
</organism>
<protein>
    <recommendedName>
        <fullName evidence="2">thymidine kinase</fullName>
        <ecNumber evidence="2">2.7.1.21</ecNumber>
    </recommendedName>
</protein>
<comment type="catalytic activity">
    <reaction evidence="12">
        <text>thymidine + ATP = dTMP + ADP + H(+)</text>
        <dbReference type="Rhea" id="RHEA:19129"/>
        <dbReference type="ChEBI" id="CHEBI:15378"/>
        <dbReference type="ChEBI" id="CHEBI:17748"/>
        <dbReference type="ChEBI" id="CHEBI:30616"/>
        <dbReference type="ChEBI" id="CHEBI:63528"/>
        <dbReference type="ChEBI" id="CHEBI:456216"/>
        <dbReference type="EC" id="2.7.1.21"/>
    </reaction>
</comment>
<dbReference type="PROSITE" id="PS00603">
    <property type="entry name" value="TK_CELLULAR_TYPE"/>
    <property type="match status" value="1"/>
</dbReference>
<dbReference type="FunFam" id="3.40.50.300:FF:000948">
    <property type="entry name" value="Thymidine kinase"/>
    <property type="match status" value="1"/>
</dbReference>
<evidence type="ECO:0000256" key="2">
    <source>
        <dbReference type="ARBA" id="ARBA00012118"/>
    </source>
</evidence>
<dbReference type="EMBL" id="JAATIQ010000130">
    <property type="protein sequence ID" value="KAF4379197.1"/>
    <property type="molecule type" value="Genomic_DNA"/>
</dbReference>
<dbReference type="NCBIfam" id="TIGR00756">
    <property type="entry name" value="PPR"/>
    <property type="match status" value="2"/>
</dbReference>
<keyword evidence="5" id="KW-0479">Metal-binding</keyword>
<dbReference type="PANTHER" id="PTHR47926:SF347">
    <property type="entry name" value="PENTATRICOPEPTIDE REPEAT-CONTAINING PROTEIN"/>
    <property type="match status" value="1"/>
</dbReference>
<dbReference type="GO" id="GO:0009451">
    <property type="term" value="P:RNA modification"/>
    <property type="evidence" value="ECO:0007669"/>
    <property type="project" value="InterPro"/>
</dbReference>
<dbReference type="InterPro" id="IPR011990">
    <property type="entry name" value="TPR-like_helical_dom_sf"/>
</dbReference>
<evidence type="ECO:0000256" key="8">
    <source>
        <dbReference type="ARBA" id="ARBA00022777"/>
    </source>
</evidence>
<keyword evidence="6" id="KW-0677">Repeat</keyword>
<feature type="repeat" description="PPR" evidence="14">
    <location>
        <begin position="277"/>
        <end position="311"/>
    </location>
</feature>
<dbReference type="Pfam" id="PF20431">
    <property type="entry name" value="E_motif"/>
    <property type="match status" value="1"/>
</dbReference>
<dbReference type="InterPro" id="IPR002885">
    <property type="entry name" value="PPR_rpt"/>
</dbReference>
<dbReference type="FunFam" id="3.30.60.20:FF:000051">
    <property type="entry name" value="Thymidine kinase"/>
    <property type="match status" value="1"/>
</dbReference>
<dbReference type="Gene3D" id="3.40.50.300">
    <property type="entry name" value="P-loop containing nucleotide triphosphate hydrolases"/>
    <property type="match status" value="2"/>
</dbReference>
<feature type="repeat" description="PPR" evidence="14">
    <location>
        <begin position="141"/>
        <end position="175"/>
    </location>
</feature>
<dbReference type="FunFam" id="1.25.40.10:FF:000184">
    <property type="entry name" value="Pentatricopeptide repeat-containing protein, chloroplastic"/>
    <property type="match status" value="1"/>
</dbReference>
<dbReference type="SUPFAM" id="SSF57716">
    <property type="entry name" value="Glucocorticoid receptor-like (DNA-binding domain)"/>
    <property type="match status" value="1"/>
</dbReference>
<dbReference type="GO" id="GO:0071897">
    <property type="term" value="P:DNA biosynthetic process"/>
    <property type="evidence" value="ECO:0007669"/>
    <property type="project" value="UniProtKB-KW"/>
</dbReference>
<reference evidence="15 16" key="1">
    <citation type="journal article" date="2020" name="bioRxiv">
        <title>Sequence and annotation of 42 cannabis genomes reveals extensive copy number variation in cannabinoid synthesis and pathogen resistance genes.</title>
        <authorList>
            <person name="Mckernan K.J."/>
            <person name="Helbert Y."/>
            <person name="Kane L.T."/>
            <person name="Ebling H."/>
            <person name="Zhang L."/>
            <person name="Liu B."/>
            <person name="Eaton Z."/>
            <person name="Mclaughlin S."/>
            <person name="Kingan S."/>
            <person name="Baybayan P."/>
            <person name="Concepcion G."/>
            <person name="Jordan M."/>
            <person name="Riva A."/>
            <person name="Barbazuk W."/>
            <person name="Harkins T."/>
        </authorList>
    </citation>
    <scope>NUCLEOTIDE SEQUENCE [LARGE SCALE GENOMIC DNA]</scope>
    <source>
        <strain evidence="16">cv. Jamaican Lion 4</strain>
        <tissue evidence="15">Leaf</tissue>
    </source>
</reference>
<dbReference type="Pfam" id="PF13041">
    <property type="entry name" value="PPR_2"/>
    <property type="match status" value="2"/>
</dbReference>
<dbReference type="Gene3D" id="3.30.60.20">
    <property type="match status" value="1"/>
</dbReference>
<evidence type="ECO:0000256" key="13">
    <source>
        <dbReference type="ARBA" id="ARBA00060693"/>
    </source>
</evidence>
<proteinExistence type="inferred from homology"/>
<dbReference type="GO" id="GO:0005524">
    <property type="term" value="F:ATP binding"/>
    <property type="evidence" value="ECO:0007669"/>
    <property type="project" value="UniProtKB-KW"/>
</dbReference>